<dbReference type="EMBL" id="JAHHUM010000313">
    <property type="protein sequence ID" value="KAK5621185.1"/>
    <property type="molecule type" value="Genomic_DNA"/>
</dbReference>
<dbReference type="Proteomes" id="UP001311232">
    <property type="component" value="Unassembled WGS sequence"/>
</dbReference>
<evidence type="ECO:0000313" key="2">
    <source>
        <dbReference type="Proteomes" id="UP001311232"/>
    </source>
</evidence>
<keyword evidence="2" id="KW-1185">Reference proteome</keyword>
<comment type="caution">
    <text evidence="1">The sequence shown here is derived from an EMBL/GenBank/DDBJ whole genome shotgun (WGS) entry which is preliminary data.</text>
</comment>
<reference evidence="1 2" key="1">
    <citation type="submission" date="2021-06" db="EMBL/GenBank/DDBJ databases">
        <authorList>
            <person name="Palmer J.M."/>
        </authorList>
    </citation>
    <scope>NUCLEOTIDE SEQUENCE [LARGE SCALE GENOMIC DNA]</scope>
    <source>
        <strain evidence="1 2">MEX-2019</strain>
        <tissue evidence="1">Muscle</tissue>
    </source>
</reference>
<protein>
    <submittedName>
        <fullName evidence="1">Uncharacterized protein</fullName>
    </submittedName>
</protein>
<organism evidence="1 2">
    <name type="scientific">Crenichthys baileyi</name>
    <name type="common">White River springfish</name>
    <dbReference type="NCBI Taxonomy" id="28760"/>
    <lineage>
        <taxon>Eukaryota</taxon>
        <taxon>Metazoa</taxon>
        <taxon>Chordata</taxon>
        <taxon>Craniata</taxon>
        <taxon>Vertebrata</taxon>
        <taxon>Euteleostomi</taxon>
        <taxon>Actinopterygii</taxon>
        <taxon>Neopterygii</taxon>
        <taxon>Teleostei</taxon>
        <taxon>Neoteleostei</taxon>
        <taxon>Acanthomorphata</taxon>
        <taxon>Ovalentaria</taxon>
        <taxon>Atherinomorphae</taxon>
        <taxon>Cyprinodontiformes</taxon>
        <taxon>Goodeidae</taxon>
        <taxon>Crenichthys</taxon>
    </lineage>
</organism>
<dbReference type="AlphaFoldDB" id="A0AAV9SIJ0"/>
<evidence type="ECO:0000313" key="1">
    <source>
        <dbReference type="EMBL" id="KAK5621185.1"/>
    </source>
</evidence>
<name>A0AAV9SIJ0_9TELE</name>
<accession>A0AAV9SIJ0</accession>
<gene>
    <name evidence="1" type="ORF">CRENBAI_012120</name>
</gene>
<proteinExistence type="predicted"/>
<sequence>MHHCCRLIFHQTTRSVQHLPSTMDATVLQTGEGSEVRNDSRGKRICEAAGKVGENEFGEKERVLSCLYSAVKKVCPPKQISSVSLSYLNILGHQTNFNIRQ</sequence>